<dbReference type="SUPFAM" id="SSF53448">
    <property type="entry name" value="Nucleotide-diphospho-sugar transferases"/>
    <property type="match status" value="1"/>
</dbReference>
<keyword evidence="2" id="KW-1185">Reference proteome</keyword>
<evidence type="ECO:0008006" key="3">
    <source>
        <dbReference type="Google" id="ProtNLM"/>
    </source>
</evidence>
<dbReference type="OrthoDB" id="479716at2"/>
<protein>
    <recommendedName>
        <fullName evidence="3">Nucleotide-diphospho-sugar transferase domain-containing protein</fullName>
    </recommendedName>
</protein>
<dbReference type="RefSeq" id="WP_073555137.1">
    <property type="nucleotide sequence ID" value="NZ_MRCA01000002.1"/>
</dbReference>
<gene>
    <name evidence="1" type="ORF">NIES592_05385</name>
</gene>
<organism evidence="1 2">
    <name type="scientific">Fischerella major NIES-592</name>
    <dbReference type="NCBI Taxonomy" id="210994"/>
    <lineage>
        <taxon>Bacteria</taxon>
        <taxon>Bacillati</taxon>
        <taxon>Cyanobacteriota</taxon>
        <taxon>Cyanophyceae</taxon>
        <taxon>Nostocales</taxon>
        <taxon>Hapalosiphonaceae</taxon>
        <taxon>Fischerella</taxon>
    </lineage>
</organism>
<dbReference type="Proteomes" id="UP000186391">
    <property type="component" value="Unassembled WGS sequence"/>
</dbReference>
<evidence type="ECO:0000313" key="2">
    <source>
        <dbReference type="Proteomes" id="UP000186391"/>
    </source>
</evidence>
<accession>A0A1U7H378</accession>
<dbReference type="EMBL" id="MRCA01000002">
    <property type="protein sequence ID" value="OKH15525.1"/>
    <property type="molecule type" value="Genomic_DNA"/>
</dbReference>
<name>A0A1U7H378_9CYAN</name>
<dbReference type="AlphaFoldDB" id="A0A1U7H378"/>
<sequence>MSKETRGFITILTGLYSFQDCIHFLAAIRKFHQEPIIILIDRVPKALYPLLTAFKNVILKPAPANENTVLASRLAKVALYSFSEFDKTIFLDSDICLLTDINDVFDYLDEFDLLLTEDVQPVISKATNLLRGNQQENLPKVLQILQSVGLPLQENSIQYNSGLIAFRKNDKIKIFFNEFQKYFEIIQSNQDKLLLRDQGAFAAAIETVRPNLKVLPPAYNYLSKWKDRYETEEEIKVLHCTYAYRPQYAKNITRSLYTRIFDKFAQVFMPNQVTNPWRVK</sequence>
<dbReference type="InterPro" id="IPR029044">
    <property type="entry name" value="Nucleotide-diphossugar_trans"/>
</dbReference>
<reference evidence="1 2" key="1">
    <citation type="submission" date="2016-11" db="EMBL/GenBank/DDBJ databases">
        <title>Draft Genome Sequences of Nine Cyanobacterial Strains from Diverse Habitats.</title>
        <authorList>
            <person name="Zhu T."/>
            <person name="Hou S."/>
            <person name="Lu X."/>
            <person name="Hess W.R."/>
        </authorList>
    </citation>
    <scope>NUCLEOTIDE SEQUENCE [LARGE SCALE GENOMIC DNA]</scope>
    <source>
        <strain evidence="1 2">NIES-592</strain>
    </source>
</reference>
<evidence type="ECO:0000313" key="1">
    <source>
        <dbReference type="EMBL" id="OKH15525.1"/>
    </source>
</evidence>
<dbReference type="Gene3D" id="3.90.550.10">
    <property type="entry name" value="Spore Coat Polysaccharide Biosynthesis Protein SpsA, Chain A"/>
    <property type="match status" value="1"/>
</dbReference>
<proteinExistence type="predicted"/>
<comment type="caution">
    <text evidence="1">The sequence shown here is derived from an EMBL/GenBank/DDBJ whole genome shotgun (WGS) entry which is preliminary data.</text>
</comment>